<dbReference type="InterPro" id="IPR025194">
    <property type="entry name" value="RodZ-like_C"/>
</dbReference>
<reference evidence="3 4" key="1">
    <citation type="journal article" date="2012" name="J. Bacteriol.">
        <title>Genome Sequence of Strain IMCC14465, Isolated from the East Sea, Belonging to the PS1 Clade of Alphaproteobacteria.</title>
        <authorList>
            <person name="Yang S.J."/>
            <person name="Kang I."/>
            <person name="Cho J.C."/>
        </authorList>
    </citation>
    <scope>NUCLEOTIDE SEQUENCE [LARGE SCALE GENOMIC DNA]</scope>
    <source>
        <strain evidence="3 4">IMCC14465</strain>
    </source>
</reference>
<accession>J9A302</accession>
<dbReference type="STRING" id="1220535.IMCC14465_16020"/>
<proteinExistence type="predicted"/>
<dbReference type="PANTHER" id="PTHR34475">
    <property type="match status" value="1"/>
</dbReference>
<sequence>MSDDLKNKSVGSLLRQARLAQKGKLPEISENLRISHEHLKALEDDDMSGLPGQAYAVGFIRSYADHLGLDADMLIAQYKSQGAGDSKGLDFPVTEEDYELPSFVLVSGLIVVSAIAYLFWAFLIDAEEIVMDKANSISSVEETVDSESALATSDGSPGTGAMTGLMNRPLMNDEALPDETASQASDRVSQQEIVIEQKIVVAPEAETMPKKAFNMGAVNKAADLVVDMKPLPEIAATPLYLRGLGQTWLRVTDDAGKVLYSSIILKGETFELPLEGGFRVDTFDAGKLEYVYGDKTGSRLGQDGENLRGRAISVKSILDSIQ</sequence>
<keyword evidence="1" id="KW-1133">Transmembrane helix</keyword>
<organism evidence="3 4">
    <name type="scientific">alpha proteobacterium IMCC14465</name>
    <dbReference type="NCBI Taxonomy" id="1220535"/>
    <lineage>
        <taxon>Bacteria</taxon>
        <taxon>Pseudomonadati</taxon>
        <taxon>Pseudomonadota</taxon>
        <taxon>Alphaproteobacteria</taxon>
        <taxon>PS1 clade</taxon>
    </lineage>
</organism>
<comment type="caution">
    <text evidence="3">The sequence shown here is derived from an EMBL/GenBank/DDBJ whole genome shotgun (WGS) entry which is preliminary data.</text>
</comment>
<dbReference type="eggNOG" id="COG1426">
    <property type="taxonomic scope" value="Bacteria"/>
</dbReference>
<dbReference type="InterPro" id="IPR010982">
    <property type="entry name" value="Lambda_DNA-bd_dom_sf"/>
</dbReference>
<keyword evidence="4" id="KW-1185">Reference proteome</keyword>
<dbReference type="GO" id="GO:0003677">
    <property type="term" value="F:DNA binding"/>
    <property type="evidence" value="ECO:0007669"/>
    <property type="project" value="InterPro"/>
</dbReference>
<keyword evidence="1" id="KW-0812">Transmembrane</keyword>
<evidence type="ECO:0000259" key="2">
    <source>
        <dbReference type="Pfam" id="PF13464"/>
    </source>
</evidence>
<dbReference type="Pfam" id="PF13464">
    <property type="entry name" value="RodZ_C"/>
    <property type="match status" value="1"/>
</dbReference>
<dbReference type="Proteomes" id="UP000004836">
    <property type="component" value="Unassembled WGS sequence"/>
</dbReference>
<evidence type="ECO:0000313" key="4">
    <source>
        <dbReference type="Proteomes" id="UP000004836"/>
    </source>
</evidence>
<dbReference type="OrthoDB" id="9790252at2"/>
<dbReference type="InterPro" id="IPR050400">
    <property type="entry name" value="Bact_Cytoskel_RodZ"/>
</dbReference>
<dbReference type="PANTHER" id="PTHR34475:SF1">
    <property type="entry name" value="CYTOSKELETON PROTEIN RODZ"/>
    <property type="match status" value="1"/>
</dbReference>
<feature type="transmembrane region" description="Helical" evidence="1">
    <location>
        <begin position="100"/>
        <end position="123"/>
    </location>
</feature>
<dbReference type="Pfam" id="PF13413">
    <property type="entry name" value="HTH_25"/>
    <property type="match status" value="1"/>
</dbReference>
<dbReference type="AlphaFoldDB" id="J9A302"/>
<protein>
    <recommendedName>
        <fullName evidence="2">Cytoskeleton protein RodZ-like C-terminal domain-containing protein</fullName>
    </recommendedName>
</protein>
<keyword evidence="1" id="KW-0472">Membrane</keyword>
<feature type="domain" description="Cytoskeleton protein RodZ-like C-terminal" evidence="2">
    <location>
        <begin position="244"/>
        <end position="303"/>
    </location>
</feature>
<gene>
    <name evidence="3" type="ORF">IMCC14465_16020</name>
</gene>
<evidence type="ECO:0000313" key="3">
    <source>
        <dbReference type="EMBL" id="EJW20715.1"/>
    </source>
</evidence>
<dbReference type="EMBL" id="ALYF01000006">
    <property type="protein sequence ID" value="EJW20715.1"/>
    <property type="molecule type" value="Genomic_DNA"/>
</dbReference>
<dbReference type="Gene3D" id="1.10.260.40">
    <property type="entry name" value="lambda repressor-like DNA-binding domains"/>
    <property type="match status" value="1"/>
</dbReference>
<evidence type="ECO:0000256" key="1">
    <source>
        <dbReference type="SAM" id="Phobius"/>
    </source>
</evidence>
<name>J9A302_9PROT</name>